<keyword evidence="1" id="KW-0472">Membrane</keyword>
<proteinExistence type="predicted"/>
<keyword evidence="1" id="KW-1133">Transmembrane helix</keyword>
<evidence type="ECO:0000313" key="2">
    <source>
        <dbReference type="EMBL" id="GJG28869.1"/>
    </source>
</evidence>
<evidence type="ECO:0000313" key="3">
    <source>
        <dbReference type="Proteomes" id="UP000887043"/>
    </source>
</evidence>
<dbReference type="EMBL" id="BPTR01000001">
    <property type="protein sequence ID" value="GJG28869.1"/>
    <property type="molecule type" value="Genomic_DNA"/>
</dbReference>
<accession>A0AA37MMK2</accession>
<evidence type="ECO:0000256" key="1">
    <source>
        <dbReference type="SAM" id="Phobius"/>
    </source>
</evidence>
<gene>
    <name evidence="2" type="ORF">PRRU23_25690</name>
</gene>
<comment type="caution">
    <text evidence="2">The sequence shown here is derived from an EMBL/GenBank/DDBJ whole genome shotgun (WGS) entry which is preliminary data.</text>
</comment>
<protein>
    <submittedName>
        <fullName evidence="2">Uncharacterized protein</fullName>
    </submittedName>
</protein>
<dbReference type="Proteomes" id="UP000887043">
    <property type="component" value="Unassembled WGS sequence"/>
</dbReference>
<feature type="transmembrane region" description="Helical" evidence="1">
    <location>
        <begin position="73"/>
        <end position="96"/>
    </location>
</feature>
<sequence>MAKAFAARCGPIVWEEDGPLPILNISLMDSMSMLSYSIIYMCKVTQKVWFIGKIYDYNTCFLFFLPIWRTNLSLWQCFYCGIRIAIGLSSLIRYLSETHINNDNNKNK</sequence>
<organism evidence="2 3">
    <name type="scientific">Segatella bryantii</name>
    <name type="common">Prevotella bryantii</name>
    <dbReference type="NCBI Taxonomy" id="77095"/>
    <lineage>
        <taxon>Bacteria</taxon>
        <taxon>Pseudomonadati</taxon>
        <taxon>Bacteroidota</taxon>
        <taxon>Bacteroidia</taxon>
        <taxon>Bacteroidales</taxon>
        <taxon>Prevotellaceae</taxon>
        <taxon>Segatella</taxon>
    </lineage>
</organism>
<name>A0AA37MMK2_SEGBR</name>
<reference evidence="2" key="1">
    <citation type="submission" date="2021-08" db="EMBL/GenBank/DDBJ databases">
        <title>Prevotella lacticifex sp. nov., isolated from rumen of cow.</title>
        <authorList>
            <person name="Shinkai T."/>
            <person name="Ikeyama N."/>
            <person name="Kumagai M."/>
            <person name="Ohmori H."/>
            <person name="Sakamoto M."/>
            <person name="Ohkuma M."/>
            <person name="Mitsumori M."/>
        </authorList>
    </citation>
    <scope>NUCLEOTIDE SEQUENCE</scope>
    <source>
        <strain evidence="2">DSM 11371</strain>
    </source>
</reference>
<feature type="transmembrane region" description="Helical" evidence="1">
    <location>
        <begin position="48"/>
        <end position="67"/>
    </location>
</feature>
<keyword evidence="1" id="KW-0812">Transmembrane</keyword>
<dbReference type="AlphaFoldDB" id="A0AA37MMK2"/>